<dbReference type="Pfam" id="PF01425">
    <property type="entry name" value="Amidase"/>
    <property type="match status" value="1"/>
</dbReference>
<dbReference type="RefSeq" id="WP_317560487.1">
    <property type="nucleotide sequence ID" value="NZ_JAWLIP010000001.1"/>
</dbReference>
<dbReference type="NCBIfam" id="NF006169">
    <property type="entry name" value="PRK08310.1"/>
    <property type="match status" value="1"/>
</dbReference>
<dbReference type="Proteomes" id="UP001185659">
    <property type="component" value="Unassembled WGS sequence"/>
</dbReference>
<keyword evidence="2" id="KW-0378">Hydrolase</keyword>
<reference evidence="2 3" key="1">
    <citation type="submission" date="2023-10" db="EMBL/GenBank/DDBJ databases">
        <authorList>
            <person name="Venkata Ramana C."/>
            <person name="Sasikala C."/>
            <person name="Dhurka M."/>
        </authorList>
    </citation>
    <scope>NUCLEOTIDE SEQUENCE [LARGE SCALE GENOMIC DNA]</scope>
    <source>
        <strain evidence="2 3">KCTC 32151</strain>
    </source>
</reference>
<keyword evidence="3" id="KW-1185">Reference proteome</keyword>
<comment type="caution">
    <text evidence="2">The sequence shown here is derived from an EMBL/GenBank/DDBJ whole genome shotgun (WGS) entry which is preliminary data.</text>
</comment>
<evidence type="ECO:0000259" key="1">
    <source>
        <dbReference type="Pfam" id="PF01425"/>
    </source>
</evidence>
<dbReference type="EMBL" id="JAWLIP010000001">
    <property type="protein sequence ID" value="MDV6225405.1"/>
    <property type="molecule type" value="Genomic_DNA"/>
</dbReference>
<dbReference type="Gene3D" id="3.90.1300.10">
    <property type="entry name" value="Amidase signature (AS) domain"/>
    <property type="match status" value="1"/>
</dbReference>
<evidence type="ECO:0000313" key="3">
    <source>
        <dbReference type="Proteomes" id="UP001185659"/>
    </source>
</evidence>
<dbReference type="InterPro" id="IPR036928">
    <property type="entry name" value="AS_sf"/>
</dbReference>
<protein>
    <submittedName>
        <fullName evidence="2">Amidase</fullName>
        <ecNumber evidence="2">3.5.1.4</ecNumber>
    </submittedName>
</protein>
<accession>A0ABU4AGN4</accession>
<name>A0ABU4AGN4_9HYPH</name>
<dbReference type="GO" id="GO:0004040">
    <property type="term" value="F:amidase activity"/>
    <property type="evidence" value="ECO:0007669"/>
    <property type="project" value="UniProtKB-EC"/>
</dbReference>
<organism evidence="2 3">
    <name type="scientific">Nitratireductor aquimarinus</name>
    <dbReference type="NCBI Taxonomy" id="889300"/>
    <lineage>
        <taxon>Bacteria</taxon>
        <taxon>Pseudomonadati</taxon>
        <taxon>Pseudomonadota</taxon>
        <taxon>Alphaproteobacteria</taxon>
        <taxon>Hyphomicrobiales</taxon>
        <taxon>Phyllobacteriaceae</taxon>
        <taxon>Nitratireductor</taxon>
    </lineage>
</organism>
<evidence type="ECO:0000313" key="2">
    <source>
        <dbReference type="EMBL" id="MDV6225405.1"/>
    </source>
</evidence>
<gene>
    <name evidence="2" type="ORF">R2G56_03815</name>
</gene>
<feature type="domain" description="Amidase" evidence="1">
    <location>
        <begin position="24"/>
        <end position="384"/>
    </location>
</feature>
<sequence>MTTTRDTLNAFLDYPNIPLPASGEGPLNGLTLGVKDIFDVEGYPTGGGNPDRAKAFPEARSTAPAIQRLLDAGAQFIGKTQTDELTFSMIGLNAHFPAPVNRAAPQRFTGGSSSGSAAAVAGGLADIAAGSDTNGSIRAPASYCGLIGLRTTHGRISLEGSMPLAPSFDTFGWFARDASLYARVGDVLLGEDTHRTRLTKPVRIAELEALLFGEQERAAYTSMLHATGRHFEREAAFLALPGTVDALFSCFRTIQAYEAWQSHGDFIRREKPQLGPGVKERFEFGSRISAETVAGARAERHRFQQDFAALFEDDMVLVMPTQPTVAPLKGATEEELDRFRGLALSLTSIAGLLGWPQITLPLGHVHDAPFGISLLGPAGSDRQLIRMAADILSGT</sequence>
<proteinExistence type="predicted"/>
<dbReference type="EC" id="3.5.1.4" evidence="2"/>
<dbReference type="PANTHER" id="PTHR46310:SF7">
    <property type="entry name" value="AMIDASE 1"/>
    <property type="match status" value="1"/>
</dbReference>
<dbReference type="PANTHER" id="PTHR46310">
    <property type="entry name" value="AMIDASE 1"/>
    <property type="match status" value="1"/>
</dbReference>
<dbReference type="InterPro" id="IPR023631">
    <property type="entry name" value="Amidase_dom"/>
</dbReference>
<dbReference type="SUPFAM" id="SSF75304">
    <property type="entry name" value="Amidase signature (AS) enzymes"/>
    <property type="match status" value="1"/>
</dbReference>